<dbReference type="OrthoDB" id="1700726at2759"/>
<keyword evidence="4" id="KW-0436">Ligase</keyword>
<dbReference type="PANTHER" id="PTHR43272">
    <property type="entry name" value="LONG-CHAIN-FATTY-ACID--COA LIGASE"/>
    <property type="match status" value="1"/>
</dbReference>
<dbReference type="EMBL" id="BFAD01000004">
    <property type="protein sequence ID" value="GBE82345.1"/>
    <property type="molecule type" value="Genomic_DNA"/>
</dbReference>
<dbReference type="PROSITE" id="PS00455">
    <property type="entry name" value="AMP_BINDING"/>
    <property type="match status" value="1"/>
</dbReference>
<evidence type="ECO:0000313" key="5">
    <source>
        <dbReference type="Proteomes" id="UP000287166"/>
    </source>
</evidence>
<dbReference type="RefSeq" id="XP_027613258.1">
    <property type="nucleotide sequence ID" value="XM_027757457.1"/>
</dbReference>
<dbReference type="Pfam" id="PF00501">
    <property type="entry name" value="AMP-binding"/>
    <property type="match status" value="1"/>
</dbReference>
<dbReference type="Gene3D" id="3.40.50.12780">
    <property type="entry name" value="N-terminal domain of ligase-like"/>
    <property type="match status" value="1"/>
</dbReference>
<dbReference type="InterPro" id="IPR000873">
    <property type="entry name" value="AMP-dep_synth/lig_dom"/>
</dbReference>
<dbReference type="Proteomes" id="UP000287166">
    <property type="component" value="Unassembled WGS sequence"/>
</dbReference>
<dbReference type="STRING" id="139825.A0A401GJK7"/>
<evidence type="ECO:0000313" key="4">
    <source>
        <dbReference type="EMBL" id="GBE82345.1"/>
    </source>
</evidence>
<keyword evidence="5" id="KW-1185">Reference proteome</keyword>
<comment type="caution">
    <text evidence="4">The sequence shown here is derived from an EMBL/GenBank/DDBJ whole genome shotgun (WGS) entry which is preliminary data.</text>
</comment>
<dbReference type="SUPFAM" id="SSF56801">
    <property type="entry name" value="Acetyl-CoA synthetase-like"/>
    <property type="match status" value="1"/>
</dbReference>
<dbReference type="GO" id="GO:0016020">
    <property type="term" value="C:membrane"/>
    <property type="evidence" value="ECO:0007669"/>
    <property type="project" value="TreeGrafter"/>
</dbReference>
<dbReference type="InterPro" id="IPR020845">
    <property type="entry name" value="AMP-binding_CS"/>
</dbReference>
<dbReference type="AlphaFoldDB" id="A0A401GJK7"/>
<keyword evidence="1" id="KW-0547">Nucleotide-binding</keyword>
<evidence type="ECO:0000256" key="1">
    <source>
        <dbReference type="ARBA" id="ARBA00022741"/>
    </source>
</evidence>
<gene>
    <name evidence="4" type="ORF">SCP_0407290</name>
</gene>
<dbReference type="InterPro" id="IPR042099">
    <property type="entry name" value="ANL_N_sf"/>
</dbReference>
<dbReference type="GO" id="GO:0005524">
    <property type="term" value="F:ATP binding"/>
    <property type="evidence" value="ECO:0007669"/>
    <property type="project" value="UniProtKB-KW"/>
</dbReference>
<sequence length="692" mass="76773">MTMKEYIKYVEWHKDQLNYDKQMVEVPGTKRPGQTGHYRTAQYPLITLQTPNMFTTLDEMFEEGLRVSANSPCLGHRPLVSAKPLQYADHYVWQSYATVDARKRALGSGLHKLFRDGVLGGGEYETVGIWSRNTPEWQIVDFCAHAYQKVSVGLYDTLGKDALEYIINHAEISVVFVTLDHIPFLLQLGPKVPTLRMIVVMDSISPESRKILGAWGQERNIIVRDILEVEELGAQNPMDPVRATPDQLATICYTSGTTGNPKGVMLTHGNLAIAAQGHLCSQESGKYAKGRRAISYLPLAHIFERTMSLVIVAMGGAIGFSTGDPLRLLEDVQVLKPHFMSAVPRVLNRIYQAAMIASTAPGLKGALFNRAVSAKLERLHTTGERKHAIWDRLVFSKVAAALGGHVDLLAVGSAPISPAVMDFIRIALLCDVLEGYGMTENCGTCTHVWYADPSSSGTVGPVTPNTEIKLVDVPSMGYTAEDKPFPRGEIVMRGDHCFKRYYKDEKNTRATIDEEGWVHTGDVGLFDEHLRVKIIDRVKNIMKLAQGEYVALENIENVYSSCPLVAQLFVHGDSLQSYLVAVVVPDPAQLSFLVSRLLGRRIDPEDISALATAVDDPRVQSAILSEMTEEARTNKLKGFEMIKRIHATLDAFTVDNGCLTPTLKVRRPQTYEKFKDVLDALYELPELSSSKL</sequence>
<keyword evidence="2" id="KW-0067">ATP-binding</keyword>
<dbReference type="GO" id="GO:0005783">
    <property type="term" value="C:endoplasmic reticulum"/>
    <property type="evidence" value="ECO:0007669"/>
    <property type="project" value="TreeGrafter"/>
</dbReference>
<reference evidence="4 5" key="1">
    <citation type="journal article" date="2018" name="Sci. Rep.">
        <title>Genome sequence of the cauliflower mushroom Sparassis crispa (Hanabiratake) and its association with beneficial usage.</title>
        <authorList>
            <person name="Kiyama R."/>
            <person name="Furutani Y."/>
            <person name="Kawaguchi K."/>
            <person name="Nakanishi T."/>
        </authorList>
    </citation>
    <scope>NUCLEOTIDE SEQUENCE [LARGE SCALE GENOMIC DNA]</scope>
</reference>
<dbReference type="InParanoid" id="A0A401GJK7"/>
<evidence type="ECO:0000256" key="2">
    <source>
        <dbReference type="ARBA" id="ARBA00022840"/>
    </source>
</evidence>
<evidence type="ECO:0000259" key="3">
    <source>
        <dbReference type="Pfam" id="PF00501"/>
    </source>
</evidence>
<protein>
    <submittedName>
        <fullName evidence="4">Long-chain-fatty-acid--CoA ligase 2</fullName>
    </submittedName>
</protein>
<proteinExistence type="predicted"/>
<accession>A0A401GJK7</accession>
<dbReference type="GO" id="GO:0004467">
    <property type="term" value="F:long-chain fatty acid-CoA ligase activity"/>
    <property type="evidence" value="ECO:0007669"/>
    <property type="project" value="TreeGrafter"/>
</dbReference>
<name>A0A401GJK7_9APHY</name>
<organism evidence="4 5">
    <name type="scientific">Sparassis crispa</name>
    <dbReference type="NCBI Taxonomy" id="139825"/>
    <lineage>
        <taxon>Eukaryota</taxon>
        <taxon>Fungi</taxon>
        <taxon>Dikarya</taxon>
        <taxon>Basidiomycota</taxon>
        <taxon>Agaricomycotina</taxon>
        <taxon>Agaricomycetes</taxon>
        <taxon>Polyporales</taxon>
        <taxon>Sparassidaceae</taxon>
        <taxon>Sparassis</taxon>
    </lineage>
</organism>
<dbReference type="GeneID" id="38779262"/>
<feature type="domain" description="AMP-dependent synthetase/ligase" evidence="3">
    <location>
        <begin position="89"/>
        <end position="502"/>
    </location>
</feature>
<dbReference type="PANTHER" id="PTHR43272:SF33">
    <property type="entry name" value="AMP-BINDING DOMAIN-CONTAINING PROTEIN-RELATED"/>
    <property type="match status" value="1"/>
</dbReference>